<evidence type="ECO:0000313" key="2">
    <source>
        <dbReference type="Proteomes" id="UP000800094"/>
    </source>
</evidence>
<sequence>MTTPLYASAAEILKDPPVVDSAKVNCGYSVWDHHAIDAVATMEPPTGEYLEFLTYRELQEKGENTVIHYDHKYKLSLLRDAEPADKVKEKWKEYQTIFKANRFLEKVTFDSVELRKRLSPAELGVQLTRICFIGLGSLAGGKVTAFRQHFLAAEIIAEVQEAVKGPGESYVLLVSGTSSPLNECANEAQEHEAEARSDLLRAHLHEDRREVHRQVLRRDRMHHLRHAQVQRS</sequence>
<dbReference type="Proteomes" id="UP000800094">
    <property type="component" value="Unassembled WGS sequence"/>
</dbReference>
<dbReference type="GeneID" id="54587651"/>
<dbReference type="AlphaFoldDB" id="A0A6A6J1Q1"/>
<protein>
    <submittedName>
        <fullName evidence="1">Uncharacterized protein</fullName>
    </submittedName>
</protein>
<dbReference type="EMBL" id="ML987189">
    <property type="protein sequence ID" value="KAF2256122.1"/>
    <property type="molecule type" value="Genomic_DNA"/>
</dbReference>
<proteinExistence type="predicted"/>
<evidence type="ECO:0000313" key="1">
    <source>
        <dbReference type="EMBL" id="KAF2256122.1"/>
    </source>
</evidence>
<reference evidence="1" key="1">
    <citation type="journal article" date="2020" name="Stud. Mycol.">
        <title>101 Dothideomycetes genomes: a test case for predicting lifestyles and emergence of pathogens.</title>
        <authorList>
            <person name="Haridas S."/>
            <person name="Albert R."/>
            <person name="Binder M."/>
            <person name="Bloem J."/>
            <person name="Labutti K."/>
            <person name="Salamov A."/>
            <person name="Andreopoulos B."/>
            <person name="Baker S."/>
            <person name="Barry K."/>
            <person name="Bills G."/>
            <person name="Bluhm B."/>
            <person name="Cannon C."/>
            <person name="Castanera R."/>
            <person name="Culley D."/>
            <person name="Daum C."/>
            <person name="Ezra D."/>
            <person name="Gonzalez J."/>
            <person name="Henrissat B."/>
            <person name="Kuo A."/>
            <person name="Liang C."/>
            <person name="Lipzen A."/>
            <person name="Lutzoni F."/>
            <person name="Magnuson J."/>
            <person name="Mondo S."/>
            <person name="Nolan M."/>
            <person name="Ohm R."/>
            <person name="Pangilinan J."/>
            <person name="Park H.-J."/>
            <person name="Ramirez L."/>
            <person name="Alfaro M."/>
            <person name="Sun H."/>
            <person name="Tritt A."/>
            <person name="Yoshinaga Y."/>
            <person name="Zwiers L.-H."/>
            <person name="Turgeon B."/>
            <person name="Goodwin S."/>
            <person name="Spatafora J."/>
            <person name="Crous P."/>
            <person name="Grigoriev I."/>
        </authorList>
    </citation>
    <scope>NUCLEOTIDE SEQUENCE</scope>
    <source>
        <strain evidence="1">CBS 122368</strain>
    </source>
</reference>
<dbReference type="RefSeq" id="XP_033691126.1">
    <property type="nucleotide sequence ID" value="XM_033834321.1"/>
</dbReference>
<accession>A0A6A6J1Q1</accession>
<keyword evidence="2" id="KW-1185">Reference proteome</keyword>
<name>A0A6A6J1Q1_9PLEO</name>
<gene>
    <name evidence="1" type="ORF">BU26DRAFT_574015</name>
</gene>
<organism evidence="1 2">
    <name type="scientific">Trematosphaeria pertusa</name>
    <dbReference type="NCBI Taxonomy" id="390896"/>
    <lineage>
        <taxon>Eukaryota</taxon>
        <taxon>Fungi</taxon>
        <taxon>Dikarya</taxon>
        <taxon>Ascomycota</taxon>
        <taxon>Pezizomycotina</taxon>
        <taxon>Dothideomycetes</taxon>
        <taxon>Pleosporomycetidae</taxon>
        <taxon>Pleosporales</taxon>
        <taxon>Massarineae</taxon>
        <taxon>Trematosphaeriaceae</taxon>
        <taxon>Trematosphaeria</taxon>
    </lineage>
</organism>